<evidence type="ECO:0000313" key="1">
    <source>
        <dbReference type="EMBL" id="THW73082.1"/>
    </source>
</evidence>
<comment type="caution">
    <text evidence="1">The sequence shown here is derived from an EMBL/GenBank/DDBJ whole genome shotgun (WGS) entry which is preliminary data.</text>
</comment>
<dbReference type="EMBL" id="QZAO01000191">
    <property type="protein sequence ID" value="THW73082.1"/>
    <property type="molecule type" value="Genomic_DNA"/>
</dbReference>
<name>A0A4S9A2A2_AURPU</name>
<protein>
    <submittedName>
        <fullName evidence="1">Uncharacterized protein</fullName>
    </submittedName>
</protein>
<proteinExistence type="predicted"/>
<dbReference type="Proteomes" id="UP000308802">
    <property type="component" value="Unassembled WGS sequence"/>
</dbReference>
<sequence length="127" mass="14140">IVSGANTLSPKQLFFTSRDVSSIALRTTLIPDHFLYTWRFLDYTLDQIIDFAIAEFNGSDLSPINLIILDERTNDDQTCLSLLKNEANEEAIEYVQTVETGCGDVEGQLSTRYSGSDGVLRISVRDG</sequence>
<evidence type="ECO:0000313" key="2">
    <source>
        <dbReference type="Proteomes" id="UP000308802"/>
    </source>
</evidence>
<dbReference type="AlphaFoldDB" id="A0A4S9A2A2"/>
<organism evidence="1 2">
    <name type="scientific">Aureobasidium pullulans</name>
    <name type="common">Black yeast</name>
    <name type="synonym">Pullularia pullulans</name>
    <dbReference type="NCBI Taxonomy" id="5580"/>
    <lineage>
        <taxon>Eukaryota</taxon>
        <taxon>Fungi</taxon>
        <taxon>Dikarya</taxon>
        <taxon>Ascomycota</taxon>
        <taxon>Pezizomycotina</taxon>
        <taxon>Dothideomycetes</taxon>
        <taxon>Dothideomycetidae</taxon>
        <taxon>Dothideales</taxon>
        <taxon>Saccotheciaceae</taxon>
        <taxon>Aureobasidium</taxon>
    </lineage>
</organism>
<accession>A0A4S9A2A2</accession>
<gene>
    <name evidence="1" type="ORF">D6D19_05940</name>
</gene>
<feature type="non-terminal residue" evidence="1">
    <location>
        <position position="1"/>
    </location>
</feature>
<reference evidence="1 2" key="1">
    <citation type="submission" date="2018-10" db="EMBL/GenBank/DDBJ databases">
        <title>Fifty Aureobasidium pullulans genomes reveal a recombining polyextremotolerant generalist.</title>
        <authorList>
            <person name="Gostincar C."/>
            <person name="Turk M."/>
            <person name="Zajc J."/>
            <person name="Gunde-Cimerman N."/>
        </authorList>
    </citation>
    <scope>NUCLEOTIDE SEQUENCE [LARGE SCALE GENOMIC DNA]</scope>
    <source>
        <strain evidence="1 2">EXF-10659</strain>
    </source>
</reference>